<dbReference type="RefSeq" id="WP_311966405.1">
    <property type="nucleotide sequence ID" value="NZ_WLVL01000017.1"/>
</dbReference>
<comment type="similarity">
    <text evidence="6">Belongs to the PINc/VapC protein family.</text>
</comment>
<dbReference type="InterPro" id="IPR006226">
    <property type="entry name" value="Mtu_PIN"/>
</dbReference>
<dbReference type="GO" id="GO:0016788">
    <property type="term" value="F:hydrolase activity, acting on ester bonds"/>
    <property type="evidence" value="ECO:0007669"/>
    <property type="project" value="InterPro"/>
</dbReference>
<evidence type="ECO:0000259" key="7">
    <source>
        <dbReference type="Pfam" id="PF01850"/>
    </source>
</evidence>
<comment type="function">
    <text evidence="6">Toxic component of a toxin-antitoxin (TA) system. An RNase.</text>
</comment>
<name>A0A6I3IBD2_9MICO</name>
<organism evidence="8 9">
    <name type="scientific">Arsenicicoccus cauae</name>
    <dbReference type="NCBI Taxonomy" id="2663847"/>
    <lineage>
        <taxon>Bacteria</taxon>
        <taxon>Bacillati</taxon>
        <taxon>Actinomycetota</taxon>
        <taxon>Actinomycetes</taxon>
        <taxon>Micrococcales</taxon>
        <taxon>Intrasporangiaceae</taxon>
        <taxon>Arsenicicoccus</taxon>
    </lineage>
</organism>
<evidence type="ECO:0000256" key="1">
    <source>
        <dbReference type="ARBA" id="ARBA00022649"/>
    </source>
</evidence>
<dbReference type="Proteomes" id="UP000431092">
    <property type="component" value="Unassembled WGS sequence"/>
</dbReference>
<dbReference type="EC" id="3.1.-.-" evidence="6"/>
<dbReference type="NCBIfam" id="TIGR00028">
    <property type="entry name" value="Mtu_PIN_fam"/>
    <property type="match status" value="1"/>
</dbReference>
<keyword evidence="5 6" id="KW-0460">Magnesium</keyword>
<reference evidence="8 9" key="1">
    <citation type="submission" date="2019-11" db="EMBL/GenBank/DDBJ databases">
        <title>Whole genome sequencing identifies a novel species of the genus Arsenicicoccus isolated from human blood.</title>
        <authorList>
            <person name="Jeong J.H."/>
            <person name="Kweon O.J."/>
            <person name="Kim H.R."/>
            <person name="Kim T.-H."/>
            <person name="Ha S.-M."/>
            <person name="Lee M.-K."/>
        </authorList>
    </citation>
    <scope>NUCLEOTIDE SEQUENCE [LARGE SCALE GENOMIC DNA]</scope>
    <source>
        <strain evidence="8 9">MKL-02</strain>
    </source>
</reference>
<evidence type="ECO:0000256" key="6">
    <source>
        <dbReference type="HAMAP-Rule" id="MF_00265"/>
    </source>
</evidence>
<keyword evidence="1 6" id="KW-1277">Toxin-antitoxin system</keyword>
<keyword evidence="4 6" id="KW-0378">Hydrolase</keyword>
<evidence type="ECO:0000256" key="5">
    <source>
        <dbReference type="ARBA" id="ARBA00022842"/>
    </source>
</evidence>
<comment type="cofactor">
    <cofactor evidence="6">
        <name>Mg(2+)</name>
        <dbReference type="ChEBI" id="CHEBI:18420"/>
    </cofactor>
</comment>
<feature type="domain" description="PIN" evidence="7">
    <location>
        <begin position="5"/>
        <end position="127"/>
    </location>
</feature>
<dbReference type="HAMAP" id="MF_00265">
    <property type="entry name" value="VapC_Nob1"/>
    <property type="match status" value="1"/>
</dbReference>
<evidence type="ECO:0000256" key="3">
    <source>
        <dbReference type="ARBA" id="ARBA00022723"/>
    </source>
</evidence>
<dbReference type="SUPFAM" id="SSF88723">
    <property type="entry name" value="PIN domain-like"/>
    <property type="match status" value="1"/>
</dbReference>
<sequence length="142" mass="15299">MSRSLLDVNVLIALMDPDHVAHERVHDWAAGGLEDGWATCSLTQNGFVRVISQPRYPSPVPVAAAVELLAGATADPRHEFWSCEIELTDASITSSRLVGHRQITDVYLLALAVAQQGSLVTLDGRIDLTTVDGADDRNLVAL</sequence>
<keyword evidence="3 6" id="KW-0479">Metal-binding</keyword>
<keyword evidence="9" id="KW-1185">Reference proteome</keyword>
<dbReference type="GO" id="GO:0090729">
    <property type="term" value="F:toxin activity"/>
    <property type="evidence" value="ECO:0007669"/>
    <property type="project" value="UniProtKB-KW"/>
</dbReference>
<dbReference type="InterPro" id="IPR029060">
    <property type="entry name" value="PIN-like_dom_sf"/>
</dbReference>
<protein>
    <recommendedName>
        <fullName evidence="6">Ribonuclease VapC</fullName>
        <shortName evidence="6">RNase VapC</shortName>
        <ecNumber evidence="6">3.1.-.-</ecNumber>
    </recommendedName>
    <alternativeName>
        <fullName evidence="6">Toxin VapC</fullName>
    </alternativeName>
</protein>
<dbReference type="GO" id="GO:0004540">
    <property type="term" value="F:RNA nuclease activity"/>
    <property type="evidence" value="ECO:0007669"/>
    <property type="project" value="InterPro"/>
</dbReference>
<comment type="caution">
    <text evidence="8">The sequence shown here is derived from an EMBL/GenBank/DDBJ whole genome shotgun (WGS) entry which is preliminary data.</text>
</comment>
<gene>
    <name evidence="6" type="primary">vapC</name>
    <name evidence="8" type="ORF">GGG17_04120</name>
</gene>
<dbReference type="AlphaFoldDB" id="A0A6I3IBD2"/>
<keyword evidence="6" id="KW-0800">Toxin</keyword>
<evidence type="ECO:0000256" key="4">
    <source>
        <dbReference type="ARBA" id="ARBA00022801"/>
    </source>
</evidence>
<dbReference type="EMBL" id="WLVL01000017">
    <property type="protein sequence ID" value="MTB71172.1"/>
    <property type="molecule type" value="Genomic_DNA"/>
</dbReference>
<dbReference type="Pfam" id="PF01850">
    <property type="entry name" value="PIN"/>
    <property type="match status" value="1"/>
</dbReference>
<dbReference type="GO" id="GO:0045926">
    <property type="term" value="P:negative regulation of growth"/>
    <property type="evidence" value="ECO:0007669"/>
    <property type="project" value="UniProtKB-ARBA"/>
</dbReference>
<evidence type="ECO:0000313" key="8">
    <source>
        <dbReference type="EMBL" id="MTB71172.1"/>
    </source>
</evidence>
<evidence type="ECO:0000313" key="9">
    <source>
        <dbReference type="Proteomes" id="UP000431092"/>
    </source>
</evidence>
<proteinExistence type="inferred from homology"/>
<dbReference type="InterPro" id="IPR022907">
    <property type="entry name" value="VapC_family"/>
</dbReference>
<dbReference type="InterPro" id="IPR002716">
    <property type="entry name" value="PIN_dom"/>
</dbReference>
<accession>A0A6I3IBD2</accession>
<feature type="binding site" evidence="6">
    <location>
        <position position="7"/>
    </location>
    <ligand>
        <name>Mg(2+)</name>
        <dbReference type="ChEBI" id="CHEBI:18420"/>
    </ligand>
</feature>
<dbReference type="GO" id="GO:0000287">
    <property type="term" value="F:magnesium ion binding"/>
    <property type="evidence" value="ECO:0007669"/>
    <property type="project" value="UniProtKB-UniRule"/>
</dbReference>
<evidence type="ECO:0000256" key="2">
    <source>
        <dbReference type="ARBA" id="ARBA00022722"/>
    </source>
</evidence>
<keyword evidence="2 6" id="KW-0540">Nuclease</keyword>
<feature type="binding site" evidence="6">
    <location>
        <position position="105"/>
    </location>
    <ligand>
        <name>Mg(2+)</name>
        <dbReference type="ChEBI" id="CHEBI:18420"/>
    </ligand>
</feature>